<name>A1ZGF7_MICM2</name>
<sequence>MKNTRYNIGTQKNINKLCQMLQQITKVKFQKEIRYTTFVSKPATQKYRYLVVVE</sequence>
<keyword evidence="2" id="KW-1185">Reference proteome</keyword>
<proteinExistence type="predicted"/>
<reference evidence="1 2" key="1">
    <citation type="submission" date="2007-01" db="EMBL/GenBank/DDBJ databases">
        <authorList>
            <person name="Haygood M."/>
            <person name="Podell S."/>
            <person name="Anderson C."/>
            <person name="Hopkinson B."/>
            <person name="Roe K."/>
            <person name="Barbeau K."/>
            <person name="Gaasterland T."/>
            <person name="Ferriera S."/>
            <person name="Johnson J."/>
            <person name="Kravitz S."/>
            <person name="Beeson K."/>
            <person name="Sutton G."/>
            <person name="Rogers Y.-H."/>
            <person name="Friedman R."/>
            <person name="Frazier M."/>
            <person name="Venter J.C."/>
        </authorList>
    </citation>
    <scope>NUCLEOTIDE SEQUENCE [LARGE SCALE GENOMIC DNA]</scope>
    <source>
        <strain evidence="1 2">ATCC 23134</strain>
    </source>
</reference>
<dbReference type="Proteomes" id="UP000004095">
    <property type="component" value="Unassembled WGS sequence"/>
</dbReference>
<dbReference type="EMBL" id="AAWS01000006">
    <property type="protein sequence ID" value="EAY30574.1"/>
    <property type="molecule type" value="Genomic_DNA"/>
</dbReference>
<gene>
    <name evidence="1" type="ORF">M23134_03212</name>
</gene>
<evidence type="ECO:0000313" key="2">
    <source>
        <dbReference type="Proteomes" id="UP000004095"/>
    </source>
</evidence>
<organism evidence="1 2">
    <name type="scientific">Microscilla marina ATCC 23134</name>
    <dbReference type="NCBI Taxonomy" id="313606"/>
    <lineage>
        <taxon>Bacteria</taxon>
        <taxon>Pseudomonadati</taxon>
        <taxon>Bacteroidota</taxon>
        <taxon>Cytophagia</taxon>
        <taxon>Cytophagales</taxon>
        <taxon>Microscillaceae</taxon>
        <taxon>Microscilla</taxon>
    </lineage>
</organism>
<protein>
    <submittedName>
        <fullName evidence="1">Uncharacterized protein</fullName>
    </submittedName>
</protein>
<evidence type="ECO:0000313" key="1">
    <source>
        <dbReference type="EMBL" id="EAY30574.1"/>
    </source>
</evidence>
<comment type="caution">
    <text evidence="1">The sequence shown here is derived from an EMBL/GenBank/DDBJ whole genome shotgun (WGS) entry which is preliminary data.</text>
</comment>
<accession>A1ZGF7</accession>
<dbReference type="AlphaFoldDB" id="A1ZGF7"/>